<evidence type="ECO:0000256" key="2">
    <source>
        <dbReference type="ARBA" id="ARBA00023125"/>
    </source>
</evidence>
<dbReference type="PANTHER" id="PTHR43537">
    <property type="entry name" value="TRANSCRIPTIONAL REGULATOR, GNTR FAMILY"/>
    <property type="match status" value="1"/>
</dbReference>
<dbReference type="InterPro" id="IPR036390">
    <property type="entry name" value="WH_DNA-bd_sf"/>
</dbReference>
<dbReference type="SMART" id="SM00895">
    <property type="entry name" value="FCD"/>
    <property type="match status" value="1"/>
</dbReference>
<feature type="region of interest" description="Disordered" evidence="4">
    <location>
        <begin position="1"/>
        <end position="35"/>
    </location>
</feature>
<dbReference type="EMBL" id="SSOA01000006">
    <property type="protein sequence ID" value="THF49240.1"/>
    <property type="molecule type" value="Genomic_DNA"/>
</dbReference>
<organism evidence="6 7">
    <name type="scientific">Allorhizobium terrae</name>
    <dbReference type="NCBI Taxonomy" id="1848972"/>
    <lineage>
        <taxon>Bacteria</taxon>
        <taxon>Pseudomonadati</taxon>
        <taxon>Pseudomonadota</taxon>
        <taxon>Alphaproteobacteria</taxon>
        <taxon>Hyphomicrobiales</taxon>
        <taxon>Rhizobiaceae</taxon>
        <taxon>Rhizobium/Agrobacterium group</taxon>
        <taxon>Allorhizobium</taxon>
    </lineage>
</organism>
<dbReference type="SUPFAM" id="SSF46785">
    <property type="entry name" value="Winged helix' DNA-binding domain"/>
    <property type="match status" value="1"/>
</dbReference>
<dbReference type="PROSITE" id="PS50949">
    <property type="entry name" value="HTH_GNTR"/>
    <property type="match status" value="1"/>
</dbReference>
<dbReference type="PANTHER" id="PTHR43537:SF45">
    <property type="entry name" value="GNTR FAMILY REGULATORY PROTEIN"/>
    <property type="match status" value="1"/>
</dbReference>
<protein>
    <submittedName>
        <fullName evidence="6">GntR family transcriptional regulator</fullName>
    </submittedName>
</protein>
<dbReference type="InterPro" id="IPR008920">
    <property type="entry name" value="TF_FadR/GntR_C"/>
</dbReference>
<dbReference type="InterPro" id="IPR011711">
    <property type="entry name" value="GntR_C"/>
</dbReference>
<comment type="caution">
    <text evidence="6">The sequence shown here is derived from an EMBL/GenBank/DDBJ whole genome shotgun (WGS) entry which is preliminary data.</text>
</comment>
<dbReference type="Proteomes" id="UP000310754">
    <property type="component" value="Unassembled WGS sequence"/>
</dbReference>
<proteinExistence type="predicted"/>
<evidence type="ECO:0000259" key="5">
    <source>
        <dbReference type="PROSITE" id="PS50949"/>
    </source>
</evidence>
<keyword evidence="7" id="KW-1185">Reference proteome</keyword>
<evidence type="ECO:0000313" key="7">
    <source>
        <dbReference type="Proteomes" id="UP000310754"/>
    </source>
</evidence>
<evidence type="ECO:0000256" key="3">
    <source>
        <dbReference type="ARBA" id="ARBA00023163"/>
    </source>
</evidence>
<accession>A0A4S3ZU10</accession>
<dbReference type="Pfam" id="PF00392">
    <property type="entry name" value="GntR"/>
    <property type="match status" value="1"/>
</dbReference>
<evidence type="ECO:0000313" key="6">
    <source>
        <dbReference type="EMBL" id="THF49240.1"/>
    </source>
</evidence>
<dbReference type="InterPro" id="IPR000524">
    <property type="entry name" value="Tscrpt_reg_HTH_GntR"/>
</dbReference>
<dbReference type="Gene3D" id="1.20.120.530">
    <property type="entry name" value="GntR ligand-binding domain-like"/>
    <property type="match status" value="1"/>
</dbReference>
<evidence type="ECO:0000256" key="1">
    <source>
        <dbReference type="ARBA" id="ARBA00023015"/>
    </source>
</evidence>
<feature type="domain" description="HTH gntR-type" evidence="5">
    <location>
        <begin position="38"/>
        <end position="105"/>
    </location>
</feature>
<dbReference type="AlphaFoldDB" id="A0A4S3ZU10"/>
<dbReference type="Pfam" id="PF07729">
    <property type="entry name" value="FCD"/>
    <property type="match status" value="1"/>
</dbReference>
<keyword evidence="2" id="KW-0238">DNA-binding</keyword>
<dbReference type="GO" id="GO:0003700">
    <property type="term" value="F:DNA-binding transcription factor activity"/>
    <property type="evidence" value="ECO:0007669"/>
    <property type="project" value="InterPro"/>
</dbReference>
<reference evidence="6 7" key="1">
    <citation type="submission" date="2019-04" db="EMBL/GenBank/DDBJ databases">
        <title>Rhizobium terrae sp. nov., isolated from a paddy soil.</title>
        <authorList>
            <person name="Lin S.-Y."/>
            <person name="Hameed A."/>
            <person name="Huang H.-I."/>
            <person name="Young C.-C."/>
        </authorList>
    </citation>
    <scope>NUCLEOTIDE SEQUENCE [LARGE SCALE GENOMIC DNA]</scope>
    <source>
        <strain evidence="6 7">CC-HIH110</strain>
    </source>
</reference>
<sequence length="269" mass="30512">MAKNPSNGGGRGLRVVGTEEETSDSGTKQKRPARTNRVNHFELAYERIENLIVKCELKPGSELSMQDLQDLIGLGRTPIHHAVNRLALDTLIIVRPRHGLRIAPIDLSRERLLLSLRKDIERFVIELAAQRSGASHRNQMLHLNRILRERREVMDINEFNEIDRRIDQLMLIAAGEPFVEHTLRPLHTIFRRTGWLYHRQMPGSADLKATIDVHLSVLDAVANRHVDAALQASDALIAFVDDMFDDLEAKIDPSLLDVSIEPLCSQPRD</sequence>
<name>A0A4S3ZU10_9HYPH</name>
<dbReference type="GO" id="GO:0003677">
    <property type="term" value="F:DNA binding"/>
    <property type="evidence" value="ECO:0007669"/>
    <property type="project" value="UniProtKB-KW"/>
</dbReference>
<dbReference type="InterPro" id="IPR036388">
    <property type="entry name" value="WH-like_DNA-bd_sf"/>
</dbReference>
<evidence type="ECO:0000256" key="4">
    <source>
        <dbReference type="SAM" id="MobiDB-lite"/>
    </source>
</evidence>
<keyword evidence="3" id="KW-0804">Transcription</keyword>
<keyword evidence="1" id="KW-0805">Transcription regulation</keyword>
<dbReference type="Gene3D" id="1.10.10.10">
    <property type="entry name" value="Winged helix-like DNA-binding domain superfamily/Winged helix DNA-binding domain"/>
    <property type="match status" value="1"/>
</dbReference>
<dbReference type="SUPFAM" id="SSF48008">
    <property type="entry name" value="GntR ligand-binding domain-like"/>
    <property type="match status" value="1"/>
</dbReference>
<gene>
    <name evidence="6" type="ORF">E6C51_12690</name>
</gene>
<dbReference type="RefSeq" id="WP_190236222.1">
    <property type="nucleotide sequence ID" value="NZ_SSOA01000006.1"/>
</dbReference>
<dbReference type="SMART" id="SM00345">
    <property type="entry name" value="HTH_GNTR"/>
    <property type="match status" value="1"/>
</dbReference>